<name>A0ABD2BFG9_VESMC</name>
<evidence type="ECO:0000256" key="1">
    <source>
        <dbReference type="SAM" id="MobiDB-lite"/>
    </source>
</evidence>
<accession>A0ABD2BFG9</accession>
<proteinExistence type="predicted"/>
<reference evidence="2 3" key="1">
    <citation type="journal article" date="2024" name="Ann. Entomol. Soc. Am.">
        <title>Genomic analyses of the southern and eastern yellowjacket wasps (Hymenoptera: Vespidae) reveal evolutionary signatures of social life.</title>
        <authorList>
            <person name="Catto M.A."/>
            <person name="Caine P.B."/>
            <person name="Orr S.E."/>
            <person name="Hunt B.G."/>
            <person name="Goodisman M.A.D."/>
        </authorList>
    </citation>
    <scope>NUCLEOTIDE SEQUENCE [LARGE SCALE GENOMIC DNA]</scope>
    <source>
        <strain evidence="2">232</strain>
        <tissue evidence="2">Head and thorax</tissue>
    </source>
</reference>
<protein>
    <submittedName>
        <fullName evidence="2">Uncharacterized protein</fullName>
    </submittedName>
</protein>
<feature type="region of interest" description="Disordered" evidence="1">
    <location>
        <begin position="1"/>
        <end position="39"/>
    </location>
</feature>
<feature type="compositionally biased region" description="Basic and acidic residues" evidence="1">
    <location>
        <begin position="1"/>
        <end position="30"/>
    </location>
</feature>
<organism evidence="2 3">
    <name type="scientific">Vespula maculifrons</name>
    <name type="common">Eastern yellow jacket</name>
    <name type="synonym">Wasp</name>
    <dbReference type="NCBI Taxonomy" id="7453"/>
    <lineage>
        <taxon>Eukaryota</taxon>
        <taxon>Metazoa</taxon>
        <taxon>Ecdysozoa</taxon>
        <taxon>Arthropoda</taxon>
        <taxon>Hexapoda</taxon>
        <taxon>Insecta</taxon>
        <taxon>Pterygota</taxon>
        <taxon>Neoptera</taxon>
        <taxon>Endopterygota</taxon>
        <taxon>Hymenoptera</taxon>
        <taxon>Apocrita</taxon>
        <taxon>Aculeata</taxon>
        <taxon>Vespoidea</taxon>
        <taxon>Vespidae</taxon>
        <taxon>Vespinae</taxon>
        <taxon>Vespula</taxon>
    </lineage>
</organism>
<feature type="compositionally biased region" description="Basic and acidic residues" evidence="1">
    <location>
        <begin position="111"/>
        <end position="141"/>
    </location>
</feature>
<evidence type="ECO:0000313" key="2">
    <source>
        <dbReference type="EMBL" id="KAL2731495.1"/>
    </source>
</evidence>
<keyword evidence="3" id="KW-1185">Reference proteome</keyword>
<dbReference type="Proteomes" id="UP001607303">
    <property type="component" value="Unassembled WGS sequence"/>
</dbReference>
<comment type="caution">
    <text evidence="2">The sequence shown here is derived from an EMBL/GenBank/DDBJ whole genome shotgun (WGS) entry which is preliminary data.</text>
</comment>
<dbReference type="AlphaFoldDB" id="A0ABD2BFG9"/>
<feature type="region of interest" description="Disordered" evidence="1">
    <location>
        <begin position="73"/>
        <end position="161"/>
    </location>
</feature>
<sequence length="176" mass="20946">MERLTELSNESDRSIISKENSRPGDAEPHESALVQKRTGVQALDRRTDCGRLSNFFPSERFLAQRIQPLLFAEARPEREPFEETRDPEGERCAPAASASVVEDEVEHARRRRDETRRDETKREEKRREAKRREEKRRETSKCRRKWGWKRRVGSSRGLPWRYRPDWWSVRKQASAL</sequence>
<feature type="compositionally biased region" description="Basic and acidic residues" evidence="1">
    <location>
        <begin position="74"/>
        <end position="91"/>
    </location>
</feature>
<dbReference type="EMBL" id="JAYRBN010000076">
    <property type="protein sequence ID" value="KAL2731495.1"/>
    <property type="molecule type" value="Genomic_DNA"/>
</dbReference>
<feature type="compositionally biased region" description="Basic residues" evidence="1">
    <location>
        <begin position="142"/>
        <end position="153"/>
    </location>
</feature>
<gene>
    <name evidence="2" type="ORF">V1477_015318</name>
</gene>
<evidence type="ECO:0000313" key="3">
    <source>
        <dbReference type="Proteomes" id="UP001607303"/>
    </source>
</evidence>